<dbReference type="PANTHER" id="PTHR32154">
    <property type="entry name" value="PYRUVATE-FLAVODOXIN OXIDOREDUCTASE-RELATED"/>
    <property type="match status" value="1"/>
</dbReference>
<dbReference type="SUPFAM" id="SSF52518">
    <property type="entry name" value="Thiamin diphosphate-binding fold (THDP-binding)"/>
    <property type="match status" value="1"/>
</dbReference>
<proteinExistence type="predicted"/>
<dbReference type="InterPro" id="IPR009014">
    <property type="entry name" value="Transketo_C/PFOR_II"/>
</dbReference>
<dbReference type="FunFam" id="3.40.50.970:FF:000022">
    <property type="entry name" value="2-oxoglutarate ferredoxin oxidoreductase alpha subunit"/>
    <property type="match status" value="1"/>
</dbReference>
<dbReference type="PANTHER" id="PTHR32154:SF20">
    <property type="entry name" value="2-OXOGLUTARATE OXIDOREDUCTASE SUBUNIT KORA"/>
    <property type="match status" value="1"/>
</dbReference>
<feature type="domain" description="Pyruvate/ketoisovalerate oxidoreductase catalytic" evidence="2">
    <location>
        <begin position="21"/>
        <end position="212"/>
    </location>
</feature>
<gene>
    <name evidence="4" type="ORF">H9816_07250</name>
</gene>
<dbReference type="InterPro" id="IPR050722">
    <property type="entry name" value="Pyruvate:ferred/Flavod_OxRd"/>
</dbReference>
<dbReference type="InterPro" id="IPR002869">
    <property type="entry name" value="Pyrv_flavodox_OxRed_cen"/>
</dbReference>
<dbReference type="NCBIfam" id="TIGR03710">
    <property type="entry name" value="OAFO_sf"/>
    <property type="match status" value="1"/>
</dbReference>
<dbReference type="SUPFAM" id="SSF53323">
    <property type="entry name" value="Pyruvate-ferredoxin oxidoreductase, PFOR, domain III"/>
    <property type="match status" value="1"/>
</dbReference>
<dbReference type="InterPro" id="IPR029061">
    <property type="entry name" value="THDP-binding"/>
</dbReference>
<sequence length="617" mass="67652">MENKNITERDDVVIRFSGDSGDGMQLTGTLFSDTAALQGNGISTFPDYPAEIRAPQGTVAGVSGFQVHFGDHQVKTPGDYCDVMVAMNPAALKANCCWLKKGATIIIDGDSLEEKSLEKAGFKTDDPFTELGIQDYNIIVADITTMTKEALKDIDLDTKSIVKCKNMFALGMCLFMFNKPMDHPVKYINNKFAKRNPLVAEANVLAMKAGYNYAHNTHAFANTYDVQAADLPKGRYRSINGNQATAWGFIAASEKSGRPLYCGSYPITPATVILEELAKRKDLGVKTVQCEDEIAGICTTIGAAFGGNFAVTTTSGPGLSLKSEAMGLAVMTELPIVVVDVQRGGPSTGIPTKPEQGDLMQALWGRNGECPMIVLAASTPSDCFHYAFMAGKLAMEHMTPVILLSDGFIANGSQPWKIPSMKDYPEIHPPIVTELAEGETSFMPYRRDEKTLARRWALPGTPGLEHRIGGLEKDSLKGSVSHDPHNHEKMIRTRAEKVARVADYIPRQEVMGDAEGDLLVVGWGGTRGHLETAVNEMRAAGKKVSLCHFNYINPLPHGVREIFAGFKKIVVCELNDGQFANYLRMSFPEFRYEQCNKLQGLPFTREELIEKFNELLK</sequence>
<dbReference type="Pfam" id="PF01855">
    <property type="entry name" value="POR_N"/>
    <property type="match status" value="1"/>
</dbReference>
<evidence type="ECO:0000256" key="1">
    <source>
        <dbReference type="ARBA" id="ARBA00023002"/>
    </source>
</evidence>
<comment type="caution">
    <text evidence="4">The sequence shown here is derived from an EMBL/GenBank/DDBJ whole genome shotgun (WGS) entry which is preliminary data.</text>
</comment>
<dbReference type="InterPro" id="IPR022367">
    <property type="entry name" value="2-oxoacid/accept_OxRdtase_asu"/>
</dbReference>
<dbReference type="GO" id="GO:0006979">
    <property type="term" value="P:response to oxidative stress"/>
    <property type="evidence" value="ECO:0007669"/>
    <property type="project" value="TreeGrafter"/>
</dbReference>
<organism evidence="4 5">
    <name type="scientific">Candidatus Tidjanibacter faecipullorum</name>
    <dbReference type="NCBI Taxonomy" id="2838766"/>
    <lineage>
        <taxon>Bacteria</taxon>
        <taxon>Pseudomonadati</taxon>
        <taxon>Bacteroidota</taxon>
        <taxon>Bacteroidia</taxon>
        <taxon>Bacteroidales</taxon>
        <taxon>Rikenellaceae</taxon>
        <taxon>Tidjanibacter</taxon>
    </lineage>
</organism>
<reference evidence="4" key="2">
    <citation type="submission" date="2021-04" db="EMBL/GenBank/DDBJ databases">
        <authorList>
            <person name="Gilroy R."/>
        </authorList>
    </citation>
    <scope>NUCLEOTIDE SEQUENCE</scope>
    <source>
        <strain evidence="4">ChiHjej11B10-19426</strain>
    </source>
</reference>
<dbReference type="Gene3D" id="3.40.50.920">
    <property type="match status" value="1"/>
</dbReference>
<dbReference type="InterPro" id="IPR002880">
    <property type="entry name" value="Pyrv_Fd/Flavodoxin_OxRdtase_N"/>
</dbReference>
<reference evidence="4" key="1">
    <citation type="journal article" date="2021" name="PeerJ">
        <title>Extensive microbial diversity within the chicken gut microbiome revealed by metagenomics and culture.</title>
        <authorList>
            <person name="Gilroy R."/>
            <person name="Ravi A."/>
            <person name="Getino M."/>
            <person name="Pursley I."/>
            <person name="Horton D.L."/>
            <person name="Alikhan N.F."/>
            <person name="Baker D."/>
            <person name="Gharbi K."/>
            <person name="Hall N."/>
            <person name="Watson M."/>
            <person name="Adriaenssens E.M."/>
            <person name="Foster-Nyarko E."/>
            <person name="Jarju S."/>
            <person name="Secka A."/>
            <person name="Antonio M."/>
            <person name="Oren A."/>
            <person name="Chaudhuri R.R."/>
            <person name="La Ragione R."/>
            <person name="Hildebrand F."/>
            <person name="Pallen M.J."/>
        </authorList>
    </citation>
    <scope>NUCLEOTIDE SEQUENCE</scope>
    <source>
        <strain evidence="4">ChiHjej11B10-19426</strain>
    </source>
</reference>
<dbReference type="CDD" id="cd07034">
    <property type="entry name" value="TPP_PYR_PFOR_IOR-alpha_like"/>
    <property type="match status" value="1"/>
</dbReference>
<dbReference type="Pfam" id="PF01558">
    <property type="entry name" value="POR"/>
    <property type="match status" value="1"/>
</dbReference>
<dbReference type="Proteomes" id="UP000824014">
    <property type="component" value="Unassembled WGS sequence"/>
</dbReference>
<name>A0A9D2DF28_9BACT</name>
<keyword evidence="1" id="KW-0560">Oxidoreductase</keyword>
<dbReference type="SUPFAM" id="SSF52922">
    <property type="entry name" value="TK C-terminal domain-like"/>
    <property type="match status" value="1"/>
</dbReference>
<evidence type="ECO:0000259" key="3">
    <source>
        <dbReference type="Pfam" id="PF01855"/>
    </source>
</evidence>
<evidence type="ECO:0000313" key="5">
    <source>
        <dbReference type="Proteomes" id="UP000824014"/>
    </source>
</evidence>
<dbReference type="GO" id="GO:0016903">
    <property type="term" value="F:oxidoreductase activity, acting on the aldehyde or oxo group of donors"/>
    <property type="evidence" value="ECO:0007669"/>
    <property type="project" value="InterPro"/>
</dbReference>
<evidence type="ECO:0000313" key="4">
    <source>
        <dbReference type="EMBL" id="HIZ15687.1"/>
    </source>
</evidence>
<dbReference type="Gene3D" id="3.40.50.970">
    <property type="match status" value="1"/>
</dbReference>
<dbReference type="EMBL" id="DXCC01000027">
    <property type="protein sequence ID" value="HIZ15687.1"/>
    <property type="molecule type" value="Genomic_DNA"/>
</dbReference>
<accession>A0A9D2DF28</accession>
<evidence type="ECO:0000259" key="2">
    <source>
        <dbReference type="Pfam" id="PF01558"/>
    </source>
</evidence>
<dbReference type="InterPro" id="IPR019752">
    <property type="entry name" value="Pyrv/ketoisovalerate_OxRed_cat"/>
</dbReference>
<feature type="domain" description="Pyruvate flavodoxin/ferredoxin oxidoreductase pyrimidine binding" evidence="3">
    <location>
        <begin position="263"/>
        <end position="473"/>
    </location>
</feature>
<dbReference type="Gene3D" id="3.40.920.10">
    <property type="entry name" value="Pyruvate-ferredoxin oxidoreductase, PFOR, domain III"/>
    <property type="match status" value="1"/>
</dbReference>
<dbReference type="AlphaFoldDB" id="A0A9D2DF28"/>
<protein>
    <submittedName>
        <fullName evidence="4">2-oxoacid:acceptor oxidoreductase subunit alpha</fullName>
    </submittedName>
</protein>